<dbReference type="AlphaFoldDB" id="A0A6P5AXN1"/>
<protein>
    <submittedName>
        <fullName evidence="3">Uncharacterized protein LOC109488065</fullName>
    </submittedName>
</protein>
<feature type="chain" id="PRO_5027924863" evidence="1">
    <location>
        <begin position="22"/>
        <end position="327"/>
    </location>
</feature>
<evidence type="ECO:0000256" key="1">
    <source>
        <dbReference type="SAM" id="SignalP"/>
    </source>
</evidence>
<feature type="signal peptide" evidence="1">
    <location>
        <begin position="1"/>
        <end position="21"/>
    </location>
</feature>
<dbReference type="Proteomes" id="UP000515135">
    <property type="component" value="Unplaced"/>
</dbReference>
<dbReference type="Gene3D" id="3.10.100.10">
    <property type="entry name" value="Mannose-Binding Protein A, subunit A"/>
    <property type="match status" value="1"/>
</dbReference>
<evidence type="ECO:0000313" key="2">
    <source>
        <dbReference type="Proteomes" id="UP000515135"/>
    </source>
</evidence>
<dbReference type="KEGG" id="bbel:109488065"/>
<dbReference type="OrthoDB" id="10074434at2759"/>
<evidence type="ECO:0000313" key="3">
    <source>
        <dbReference type="RefSeq" id="XP_019647777.1"/>
    </source>
</evidence>
<accession>A0A6P5AXN1</accession>
<dbReference type="RefSeq" id="XP_019647777.1">
    <property type="nucleotide sequence ID" value="XM_019792218.1"/>
</dbReference>
<dbReference type="InterPro" id="IPR016186">
    <property type="entry name" value="C-type_lectin-like/link_sf"/>
</dbReference>
<dbReference type="GeneID" id="109488065"/>
<dbReference type="InterPro" id="IPR016187">
    <property type="entry name" value="CTDL_fold"/>
</dbReference>
<sequence length="327" mass="36083">MMERQFLFCLVLLAIPALTVQQACPDGYDEVDGRCFFISNVERSFEQAKYDCMYRGGGSLVTIDNAEDREDAMEGSSGPVPYWVSQESLDVDFNSDAADLNCYICEAPPVCLTPPPQPIDFDYGAAVQAFNDFSSLLSMYESIELSLDTFMDDLGLYQDYDGTPLANLPNLGNMEIMPEQWALTYSQVRGVITRLSLPETANFDPSVGLPAELSSSIMPVLQQNLGLFYSRHLSNLETSYANSRNDVVFDEATYGPNAVCPYPPRTDLGGGFALERFGPTPCRISREFEVTDPVTARIIGILVGTDIIYYSDGSVVVATTILIVSRR</sequence>
<keyword evidence="1" id="KW-0732">Signal</keyword>
<gene>
    <name evidence="3" type="primary">LOC109488065</name>
</gene>
<keyword evidence="2" id="KW-1185">Reference proteome</keyword>
<proteinExistence type="predicted"/>
<organism evidence="2 3">
    <name type="scientific">Branchiostoma belcheri</name>
    <name type="common">Amphioxus</name>
    <dbReference type="NCBI Taxonomy" id="7741"/>
    <lineage>
        <taxon>Eukaryota</taxon>
        <taxon>Metazoa</taxon>
        <taxon>Chordata</taxon>
        <taxon>Cephalochordata</taxon>
        <taxon>Leptocardii</taxon>
        <taxon>Amphioxiformes</taxon>
        <taxon>Branchiostomatidae</taxon>
        <taxon>Branchiostoma</taxon>
    </lineage>
</organism>
<reference evidence="3" key="1">
    <citation type="submission" date="2025-08" db="UniProtKB">
        <authorList>
            <consortium name="RefSeq"/>
        </authorList>
    </citation>
    <scope>IDENTIFICATION</scope>
    <source>
        <tissue evidence="3">Gonad</tissue>
    </source>
</reference>
<name>A0A6P5AXN1_BRABE</name>
<dbReference type="SUPFAM" id="SSF56436">
    <property type="entry name" value="C-type lectin-like"/>
    <property type="match status" value="1"/>
</dbReference>